<sequence>MALYVYSAAFFTVIALWKWSSGWKSKLPLPPGPPKLPLVGNLFDMPSTFEWETYMKWSQTCDSDILHLNVAGTSIIVLSSAEAANDLLEKRSSIYSDRQAAVFSARLPMVNELMGWDFTFGQRKLAKMIPRRKHRRLFPQAFNATAVRSYHPKERAATHELLRRLLRDPDNVMEHLRHMAGDIIMSVAYGINVLPQNDPFIKLAKDAVHTLVIASVPGRFLVDTFPALKYVPEWFPGAGFKRTAKEWRKLARAMIDSPFAEAKRNIVSSRRKCPNFVSVFLSKIDGADDKEQQEQSVKEIAGNMYTGGADTSVSALGTLFLAMLANPEAQKKAQIEIDSVVGAGRLPNFDDEDSLPYVSALVKEVLRWRSVTPIAIPHFLSIDDEYKGYRLPAGSIVIPNAWAILHDATVYPDPYTLNPDRFLLDGKPNPAVRSPDAAFGFGRRVCPGRHMARASVFIAAVSVLATFDITKAVGEDGQALEPTYEYFSGLVSMPLPFKCSIKPRSQRSVELIRATLDDVD</sequence>
<dbReference type="InterPro" id="IPR036396">
    <property type="entry name" value="Cyt_P450_sf"/>
</dbReference>
<name>A0AAD7G0D3_MYCRO</name>
<evidence type="ECO:0000313" key="12">
    <source>
        <dbReference type="Proteomes" id="UP001221757"/>
    </source>
</evidence>
<evidence type="ECO:0000256" key="3">
    <source>
        <dbReference type="ARBA" id="ARBA00010617"/>
    </source>
</evidence>
<comment type="caution">
    <text evidence="11">The sequence shown here is derived from an EMBL/GenBank/DDBJ whole genome shotgun (WGS) entry which is preliminary data.</text>
</comment>
<keyword evidence="7 9" id="KW-0408">Iron</keyword>
<dbReference type="PANTHER" id="PTHR46300">
    <property type="entry name" value="P450, PUTATIVE (EUROFUNG)-RELATED-RELATED"/>
    <property type="match status" value="1"/>
</dbReference>
<dbReference type="InterPro" id="IPR001128">
    <property type="entry name" value="Cyt_P450"/>
</dbReference>
<dbReference type="CDD" id="cd11065">
    <property type="entry name" value="CYP64-like"/>
    <property type="match status" value="1"/>
</dbReference>
<evidence type="ECO:0000256" key="8">
    <source>
        <dbReference type="ARBA" id="ARBA00023033"/>
    </source>
</evidence>
<evidence type="ECO:0000256" key="6">
    <source>
        <dbReference type="ARBA" id="ARBA00023002"/>
    </source>
</evidence>
<reference evidence="11" key="1">
    <citation type="submission" date="2023-03" db="EMBL/GenBank/DDBJ databases">
        <title>Massive genome expansion in bonnet fungi (Mycena s.s.) driven by repeated elements and novel gene families across ecological guilds.</title>
        <authorList>
            <consortium name="Lawrence Berkeley National Laboratory"/>
            <person name="Harder C.B."/>
            <person name="Miyauchi S."/>
            <person name="Viragh M."/>
            <person name="Kuo A."/>
            <person name="Thoen E."/>
            <person name="Andreopoulos B."/>
            <person name="Lu D."/>
            <person name="Skrede I."/>
            <person name="Drula E."/>
            <person name="Henrissat B."/>
            <person name="Morin E."/>
            <person name="Kohler A."/>
            <person name="Barry K."/>
            <person name="LaButti K."/>
            <person name="Morin E."/>
            <person name="Salamov A."/>
            <person name="Lipzen A."/>
            <person name="Mereny Z."/>
            <person name="Hegedus B."/>
            <person name="Baldrian P."/>
            <person name="Stursova M."/>
            <person name="Weitz H."/>
            <person name="Taylor A."/>
            <person name="Grigoriev I.V."/>
            <person name="Nagy L.G."/>
            <person name="Martin F."/>
            <person name="Kauserud H."/>
        </authorList>
    </citation>
    <scope>NUCLEOTIDE SEQUENCE</scope>
    <source>
        <strain evidence="11">CBHHK067</strain>
    </source>
</reference>
<feature type="binding site" description="axial binding residue" evidence="9">
    <location>
        <position position="446"/>
    </location>
    <ligand>
        <name>heme</name>
        <dbReference type="ChEBI" id="CHEBI:30413"/>
    </ligand>
    <ligandPart>
        <name>Fe</name>
        <dbReference type="ChEBI" id="CHEBI:18248"/>
    </ligandPart>
</feature>
<evidence type="ECO:0000256" key="7">
    <source>
        <dbReference type="ARBA" id="ARBA00023004"/>
    </source>
</evidence>
<gene>
    <name evidence="11" type="ORF">B0H17DRAFT_1021869</name>
</gene>
<dbReference type="PRINTS" id="PR00463">
    <property type="entry name" value="EP450I"/>
</dbReference>
<evidence type="ECO:0000313" key="11">
    <source>
        <dbReference type="EMBL" id="KAJ7654215.1"/>
    </source>
</evidence>
<dbReference type="PANTHER" id="PTHR46300:SF7">
    <property type="entry name" value="P450, PUTATIVE (EUROFUNG)-RELATED"/>
    <property type="match status" value="1"/>
</dbReference>
<dbReference type="GO" id="GO:0004497">
    <property type="term" value="F:monooxygenase activity"/>
    <property type="evidence" value="ECO:0007669"/>
    <property type="project" value="UniProtKB-KW"/>
</dbReference>
<dbReference type="GO" id="GO:0016705">
    <property type="term" value="F:oxidoreductase activity, acting on paired donors, with incorporation or reduction of molecular oxygen"/>
    <property type="evidence" value="ECO:0007669"/>
    <property type="project" value="InterPro"/>
</dbReference>
<evidence type="ECO:0000256" key="10">
    <source>
        <dbReference type="RuleBase" id="RU000461"/>
    </source>
</evidence>
<evidence type="ECO:0000256" key="5">
    <source>
        <dbReference type="ARBA" id="ARBA00022723"/>
    </source>
</evidence>
<dbReference type="Proteomes" id="UP001221757">
    <property type="component" value="Unassembled WGS sequence"/>
</dbReference>
<evidence type="ECO:0000256" key="2">
    <source>
        <dbReference type="ARBA" id="ARBA00005179"/>
    </source>
</evidence>
<dbReference type="SUPFAM" id="SSF48264">
    <property type="entry name" value="Cytochrome P450"/>
    <property type="match status" value="1"/>
</dbReference>
<comment type="pathway">
    <text evidence="2">Secondary metabolite biosynthesis.</text>
</comment>
<dbReference type="Pfam" id="PF00067">
    <property type="entry name" value="p450"/>
    <property type="match status" value="1"/>
</dbReference>
<protein>
    <submittedName>
        <fullName evidence="11">Cytochrome P450</fullName>
    </submittedName>
</protein>
<evidence type="ECO:0000256" key="4">
    <source>
        <dbReference type="ARBA" id="ARBA00022617"/>
    </source>
</evidence>
<dbReference type="EMBL" id="JARKIE010000325">
    <property type="protein sequence ID" value="KAJ7654215.1"/>
    <property type="molecule type" value="Genomic_DNA"/>
</dbReference>
<keyword evidence="8 10" id="KW-0503">Monooxygenase</keyword>
<keyword evidence="12" id="KW-1185">Reference proteome</keyword>
<dbReference type="PRINTS" id="PR00385">
    <property type="entry name" value="P450"/>
</dbReference>
<dbReference type="AlphaFoldDB" id="A0AAD7G0D3"/>
<accession>A0AAD7G0D3</accession>
<dbReference type="GO" id="GO:0020037">
    <property type="term" value="F:heme binding"/>
    <property type="evidence" value="ECO:0007669"/>
    <property type="project" value="InterPro"/>
</dbReference>
<dbReference type="PROSITE" id="PS00086">
    <property type="entry name" value="CYTOCHROME_P450"/>
    <property type="match status" value="1"/>
</dbReference>
<dbReference type="GO" id="GO:0005506">
    <property type="term" value="F:iron ion binding"/>
    <property type="evidence" value="ECO:0007669"/>
    <property type="project" value="InterPro"/>
</dbReference>
<dbReference type="InterPro" id="IPR050364">
    <property type="entry name" value="Cytochrome_P450_fung"/>
</dbReference>
<evidence type="ECO:0000256" key="1">
    <source>
        <dbReference type="ARBA" id="ARBA00001971"/>
    </source>
</evidence>
<comment type="cofactor">
    <cofactor evidence="1 9">
        <name>heme</name>
        <dbReference type="ChEBI" id="CHEBI:30413"/>
    </cofactor>
</comment>
<organism evidence="11 12">
    <name type="scientific">Mycena rosella</name>
    <name type="common">Pink bonnet</name>
    <name type="synonym">Agaricus rosellus</name>
    <dbReference type="NCBI Taxonomy" id="1033263"/>
    <lineage>
        <taxon>Eukaryota</taxon>
        <taxon>Fungi</taxon>
        <taxon>Dikarya</taxon>
        <taxon>Basidiomycota</taxon>
        <taxon>Agaricomycotina</taxon>
        <taxon>Agaricomycetes</taxon>
        <taxon>Agaricomycetidae</taxon>
        <taxon>Agaricales</taxon>
        <taxon>Marasmiineae</taxon>
        <taxon>Mycenaceae</taxon>
        <taxon>Mycena</taxon>
    </lineage>
</organism>
<keyword evidence="6 10" id="KW-0560">Oxidoreductase</keyword>
<keyword evidence="4 9" id="KW-0349">Heme</keyword>
<evidence type="ECO:0000256" key="9">
    <source>
        <dbReference type="PIRSR" id="PIRSR602401-1"/>
    </source>
</evidence>
<keyword evidence="5 9" id="KW-0479">Metal-binding</keyword>
<dbReference type="Gene3D" id="1.10.630.10">
    <property type="entry name" value="Cytochrome P450"/>
    <property type="match status" value="1"/>
</dbReference>
<dbReference type="InterPro" id="IPR017972">
    <property type="entry name" value="Cyt_P450_CS"/>
</dbReference>
<dbReference type="InterPro" id="IPR002401">
    <property type="entry name" value="Cyt_P450_E_grp-I"/>
</dbReference>
<proteinExistence type="inferred from homology"/>
<comment type="similarity">
    <text evidence="3 10">Belongs to the cytochrome P450 family.</text>
</comment>